<feature type="domain" description="Glycosyl hydrolase 94 catalytic" evidence="4">
    <location>
        <begin position="340"/>
        <end position="774"/>
    </location>
</feature>
<dbReference type="Pfam" id="PF06165">
    <property type="entry name" value="GH94_b-supersand"/>
    <property type="match status" value="1"/>
</dbReference>
<proteinExistence type="predicted"/>
<reference evidence="5 6" key="1">
    <citation type="submission" date="2011-04" db="EMBL/GenBank/DDBJ databases">
        <authorList>
            <person name="Muzny D."/>
            <person name="Qin X."/>
            <person name="Deng J."/>
            <person name="Jiang H."/>
            <person name="Liu Y."/>
            <person name="Qu J."/>
            <person name="Song X.-Z."/>
            <person name="Zhang L."/>
            <person name="Thornton R."/>
            <person name="Coyle M."/>
            <person name="Francisco L."/>
            <person name="Jackson L."/>
            <person name="Javaid M."/>
            <person name="Korchina V."/>
            <person name="Kovar C."/>
            <person name="Mata R."/>
            <person name="Mathew T."/>
            <person name="Ngo R."/>
            <person name="Nguyen L."/>
            <person name="Nguyen N."/>
            <person name="Okwuonu G."/>
            <person name="Ongeri F."/>
            <person name="Pham C."/>
            <person name="Simmons D."/>
            <person name="Wilczek-Boney K."/>
            <person name="Hale W."/>
            <person name="Jakkamsetti A."/>
            <person name="Pham P."/>
            <person name="Ruth R."/>
            <person name="San Lucas F."/>
            <person name="Warren J."/>
            <person name="Zhang J."/>
            <person name="Zhao Z."/>
            <person name="Zhou C."/>
            <person name="Zhu D."/>
            <person name="Lee S."/>
            <person name="Bess C."/>
            <person name="Blankenburg K."/>
            <person name="Forbes L."/>
            <person name="Fu Q."/>
            <person name="Gubbala S."/>
            <person name="Hirani K."/>
            <person name="Jayaseelan J.C."/>
            <person name="Lara F."/>
            <person name="Munidasa M."/>
            <person name="Palculict T."/>
            <person name="Patil S."/>
            <person name="Pu L.-L."/>
            <person name="Saada N."/>
            <person name="Tang L."/>
            <person name="Weissenberger G."/>
            <person name="Zhu Y."/>
            <person name="Hemphill L."/>
            <person name="Shang Y."/>
            <person name="Youmans B."/>
            <person name="Ayvaz T."/>
            <person name="Ross M."/>
            <person name="Santibanez J."/>
            <person name="Aqrawi P."/>
            <person name="Gross S."/>
            <person name="Joshi V."/>
            <person name="Fowler G."/>
            <person name="Nazareth L."/>
            <person name="Reid J."/>
            <person name="Worley K."/>
            <person name="Petrosino J."/>
            <person name="Highlander S."/>
            <person name="Gibbs R."/>
        </authorList>
    </citation>
    <scope>NUCLEOTIDE SEQUENCE [LARGE SCALE GENOMIC DNA]</scope>
    <source>
        <strain evidence="5 6">DSM 3688</strain>
    </source>
</reference>
<dbReference type="GO" id="GO:0047738">
    <property type="term" value="F:cellobiose phosphorylase activity"/>
    <property type="evidence" value="ECO:0007669"/>
    <property type="project" value="UniProtKB-EC"/>
</dbReference>
<dbReference type="SUPFAM" id="SSF74650">
    <property type="entry name" value="Galactose mutarotase-like"/>
    <property type="match status" value="1"/>
</dbReference>
<evidence type="ECO:0000313" key="5">
    <source>
        <dbReference type="EMBL" id="EGQ12473.1"/>
    </source>
</evidence>
<dbReference type="Gene3D" id="1.50.10.10">
    <property type="match status" value="1"/>
</dbReference>
<gene>
    <name evidence="5" type="primary">cepA</name>
    <name evidence="5" type="ORF">HMPREF9136_2356</name>
</gene>
<dbReference type="EC" id="2.4.1.20" evidence="5"/>
<name>F9D678_PREDD</name>
<dbReference type="EMBL" id="AFPW01000041">
    <property type="protein sequence ID" value="EGQ12473.1"/>
    <property type="molecule type" value="Genomic_DNA"/>
</dbReference>
<dbReference type="Gene3D" id="1.20.890.20">
    <property type="entry name" value="mpn423 like domain"/>
    <property type="match status" value="1"/>
</dbReference>
<dbReference type="Proteomes" id="UP000007820">
    <property type="component" value="Unassembled WGS sequence"/>
</dbReference>
<comment type="caution">
    <text evidence="5">The sequence shown here is derived from an EMBL/GenBank/DDBJ whole genome shotgun (WGS) entry which is preliminary data.</text>
</comment>
<dbReference type="GO" id="GO:0005975">
    <property type="term" value="P:carbohydrate metabolic process"/>
    <property type="evidence" value="ECO:0007669"/>
    <property type="project" value="InterPro"/>
</dbReference>
<evidence type="ECO:0000259" key="4">
    <source>
        <dbReference type="Pfam" id="PF17167"/>
    </source>
</evidence>
<dbReference type="InterPro" id="IPR037825">
    <property type="entry name" value="GH94N_CBP"/>
</dbReference>
<evidence type="ECO:0000259" key="3">
    <source>
        <dbReference type="Pfam" id="PF06165"/>
    </source>
</evidence>
<evidence type="ECO:0000256" key="2">
    <source>
        <dbReference type="ARBA" id="ARBA00022679"/>
    </source>
</evidence>
<dbReference type="Pfam" id="PF17167">
    <property type="entry name" value="Glyco_hydro_94"/>
    <property type="match status" value="1"/>
</dbReference>
<dbReference type="InterPro" id="IPR008928">
    <property type="entry name" value="6-hairpin_glycosidase_sf"/>
</dbReference>
<keyword evidence="1 5" id="KW-0328">Glycosyltransferase</keyword>
<dbReference type="eggNOG" id="COG3459">
    <property type="taxonomic scope" value="Bacteria"/>
</dbReference>
<dbReference type="Gene3D" id="2.60.420.10">
    <property type="entry name" value="Maltose phosphorylase, domain 3"/>
    <property type="match status" value="1"/>
</dbReference>
<dbReference type="SUPFAM" id="SSF48208">
    <property type="entry name" value="Six-hairpin glycosidases"/>
    <property type="match status" value="1"/>
</dbReference>
<feature type="domain" description="Glycosyl hydrolase 94 supersandwich" evidence="3">
    <location>
        <begin position="18"/>
        <end position="288"/>
    </location>
</feature>
<evidence type="ECO:0000313" key="6">
    <source>
        <dbReference type="Proteomes" id="UP000007820"/>
    </source>
</evidence>
<sequence>MQHHLDMKSYGHFDDEHREYVITNPKTPFPWINYLGTTDFFGLVSNTGGGYDFYKDAKYRRITRYRYNGVPMDSGGRYFYINDGGTVWNPGWKPCKTPLDSYECRHGMNYTRITGARRGIEASVLFFVPLGTQAEVQKLTLCNTTGAVRRLKLFSLAEWCLWNAATDMENFQRNWSTGEVEVYTQGEDQGQPHTVVYHKTEYKERRNHYAYYALTNAQAQGFDTDRETFVGMYNGFENPQCVEAGRPANSVAHGWSPVASHYVEVELMPGERRDLIFVLGYAENEQACKFEPEDAPRHGLVTSLGEADRTIINKEKAQSVIARFATAEAVDAAFAELGAYWQRILRSFAVHGVRFGNAADNARLERMVNIWNPYQCMITFCFSRSASFFESGVGRGMGFRDSNQDLVGFVHQVPSRARQRIIDIASTQFADGGCYHQYQPLTKRGNNDIGGGFNDDPCWLIFGTVAYVKETGDYSILDELVPWDNEPGTEVTLMEHLRISFNHVVEHLGPHMLPLIGRADWNDCLNLNCFSWDPNESFQTTENNAEGSQAESLMIAGLFVVTGKDYVALCRQTGMDAEARRAEQCVDAMVEAVKRHGWDGDWYLRAYDFYGNKIGSRTCEEGKIFIESQGFCAMAGIGMEEGMVGRALDSCKQWLDSEHGMVLNWPAYTTYHVEMGEISSYPVGYKENGGIFCHNNPWVVIAETVAGRGNDAWAHYKKIAPAWIENQELHKVEPYVYCQMVAGKESARPGEGKNSWLTGTAAWNWIAVTQAILGVKPAYDGIEIDPCIPADLKEYHVHREFRDSVFEITVLNPDGRQHGVRSLVVDGKPQEGTIVKAGPGRHEVVATL</sequence>
<accession>F9D678</accession>
<dbReference type="GO" id="GO:0030246">
    <property type="term" value="F:carbohydrate binding"/>
    <property type="evidence" value="ECO:0007669"/>
    <property type="project" value="InterPro"/>
</dbReference>
<dbReference type="InterPro" id="IPR012341">
    <property type="entry name" value="6hp_glycosidase-like_sf"/>
</dbReference>
<organism evidence="5 6">
    <name type="scientific">Prevotella dentalis (strain ATCC 49559 / DSM 3688 / JCM 13448 / NCTC 12043 / ES 2772)</name>
    <name type="common">Mitsuokella dentalis</name>
    <dbReference type="NCBI Taxonomy" id="908937"/>
    <lineage>
        <taxon>Bacteria</taxon>
        <taxon>Pseudomonadati</taxon>
        <taxon>Bacteroidota</taxon>
        <taxon>Bacteroidia</taxon>
        <taxon>Bacteroidales</taxon>
        <taxon>Prevotellaceae</taxon>
        <taxon>Prevotella</taxon>
    </lineage>
</organism>
<dbReference type="Gene3D" id="2.70.98.40">
    <property type="entry name" value="Glycoside hydrolase, family 65, N-terminal domain"/>
    <property type="match status" value="1"/>
</dbReference>
<dbReference type="STRING" id="908937.Prede_2172"/>
<protein>
    <submittedName>
        <fullName evidence="5">Cellobiose-phosphorylase</fullName>
        <ecNumber evidence="5">2.4.1.20</ecNumber>
    </submittedName>
</protein>
<dbReference type="PANTHER" id="PTHR37469">
    <property type="entry name" value="CELLOBIONIC ACID PHOSPHORYLASE-RELATED"/>
    <property type="match status" value="1"/>
</dbReference>
<dbReference type="InterPro" id="IPR037018">
    <property type="entry name" value="GH65_N"/>
</dbReference>
<dbReference type="PANTHER" id="PTHR37469:SF2">
    <property type="entry name" value="CELLOBIONIC ACID PHOSPHORYLASE"/>
    <property type="match status" value="1"/>
</dbReference>
<dbReference type="OrthoDB" id="9769991at2"/>
<keyword evidence="2 5" id="KW-0808">Transferase</keyword>
<dbReference type="InterPro" id="IPR010383">
    <property type="entry name" value="Glyco_hydrolase_94_b-supersand"/>
</dbReference>
<evidence type="ECO:0000256" key="1">
    <source>
        <dbReference type="ARBA" id="ARBA00022676"/>
    </source>
</evidence>
<dbReference type="AlphaFoldDB" id="F9D678"/>
<dbReference type="InterPro" id="IPR011013">
    <property type="entry name" value="Gal_mutarotase_sf_dom"/>
</dbReference>
<dbReference type="CDD" id="cd11754">
    <property type="entry name" value="GH94N_CBP_like"/>
    <property type="match status" value="1"/>
</dbReference>
<dbReference type="SMART" id="SM01068">
    <property type="entry name" value="CBM_X"/>
    <property type="match status" value="1"/>
</dbReference>
<dbReference type="InterPro" id="IPR052047">
    <property type="entry name" value="GH94_Enzymes"/>
</dbReference>
<dbReference type="InterPro" id="IPR033432">
    <property type="entry name" value="GH94_catalytic"/>
</dbReference>